<dbReference type="EMBL" id="JAFLEQ010000008">
    <property type="protein sequence ID" value="MBN9643683.1"/>
    <property type="molecule type" value="Genomic_DNA"/>
</dbReference>
<dbReference type="GO" id="GO:0016787">
    <property type="term" value="F:hydrolase activity"/>
    <property type="evidence" value="ECO:0007669"/>
    <property type="project" value="InterPro"/>
</dbReference>
<dbReference type="SMART" id="SM00155">
    <property type="entry name" value="PLDc"/>
    <property type="match status" value="1"/>
</dbReference>
<feature type="domain" description="Helicase ATP-binding" evidence="2">
    <location>
        <begin position="272"/>
        <end position="424"/>
    </location>
</feature>
<dbReference type="InterPro" id="IPR006935">
    <property type="entry name" value="Helicase/UvrB_N"/>
</dbReference>
<dbReference type="PROSITE" id="PS51194">
    <property type="entry name" value="HELICASE_CTER"/>
    <property type="match status" value="1"/>
</dbReference>
<sequence length="1045" mass="117292">MVDREADDCTVSHPTDSVTSVEAILSEELDWKRRNARLLEHVGAGPVGRTLLDDTHFGYFDKNFGASRLYDPRLVDNTDPQGSMLSAILHELRTCREFIFSVAFITTGGLSLLKQNLLDFTGKGTVITSTFLDFNSPDAFQELLELPNITTCVLDSSSAFHAKGYWFDQTDAVTAIVGSSNLTWQALSSNREWNLKFSALPGGQITEQLKTALDEQITQAEPLTQGFIDDYAARRRPKLAPQDFDGTGTPVCPPGAITPNAMQEAALQRLGTLVDQGERRALIISATGTGKTILAALAAKQFNPRRLLFVVHREQIVDRAMEEFKKVLGTAEHTYGKFTGSQRCAATRCVFATVQTLSKPDNLAGFAPDAFDYIIIDETHRAAAESYQRIINHFTPDFMLGLTATPERTDTRDVYRIFDYNIAYEIRLQQALDEQLLCPVTYFGIGDYTKPDGTTTGDPDFGDLATDDRVDHIVQAVRTYGHTGPVHGLMFCSSRKEARELSEKLNQRTIRNGKPLRTLALTGRDTPETRKKAVDRLVSGHLDYLLTVDIFNEGIDIREVNQIVLLRRTESAIVLTQQIGRGLRKVRGKDHLRVIDFIGAYDQNFHIARAFCTKRDPTDDDVRRQTTTSSNGGSTYLSIQFDKVAIRRITVALRRVHMGDMRLLNKDYDLLVAQVGGYPKRAQFFAVSADHSPNRYVADQSRITGVDPSTGKPRYCSIRWRNYAEWIHRRDQTTALPAADAIRFLNFLDGDITPGFHAHEALVLKELLASNGHTITGRRVRELVPQPPDGMSLDVIVNHVARILDASYYSTDRLRKRVFPAHGPVAVSDSTPNRGTLIGGPDSVWTLTDEFLDCLRREKKQREIFSFAEHVDDIIDTSLWNARHIHSPAGGLKIDGQYSRRETGRALFFTESRESGILGYGVDEACGVCPIFINYNNPDHLTDSAKYGNMLLDQRHLLWFTKAGQDVSSRLTAAIAGNRYRLPVLIKKDDTDSIRFFYVGDARVIDTKNTTVVDREGKTARAAQMILRFDREITWDTYRYLTDQH</sequence>
<dbReference type="Pfam" id="PF26350">
    <property type="entry name" value="DUF8090"/>
    <property type="match status" value="1"/>
</dbReference>
<dbReference type="PANTHER" id="PTHR47396:SF1">
    <property type="entry name" value="ATP-DEPENDENT HELICASE IRC3-RELATED"/>
    <property type="match status" value="1"/>
</dbReference>
<name>A0A939E0N5_9CORY</name>
<gene>
    <name evidence="4" type="ORF">JZY06_03430</name>
</gene>
<dbReference type="SUPFAM" id="SSF56024">
    <property type="entry name" value="Phospholipase D/nuclease"/>
    <property type="match status" value="1"/>
</dbReference>
<protein>
    <submittedName>
        <fullName evidence="4">DUF3427 domain-containing protein</fullName>
    </submittedName>
</protein>
<dbReference type="InterPro" id="IPR001650">
    <property type="entry name" value="Helicase_C-like"/>
</dbReference>
<dbReference type="InterPro" id="IPR058403">
    <property type="entry name" value="DUF8090"/>
</dbReference>
<dbReference type="SMART" id="SM00487">
    <property type="entry name" value="DEXDc"/>
    <property type="match status" value="1"/>
</dbReference>
<dbReference type="CDD" id="cd09204">
    <property type="entry name" value="PLDc_N_DEXD_b2"/>
    <property type="match status" value="1"/>
</dbReference>
<evidence type="ECO:0000259" key="3">
    <source>
        <dbReference type="PROSITE" id="PS51194"/>
    </source>
</evidence>
<reference evidence="4" key="1">
    <citation type="submission" date="2021-03" db="EMBL/GenBank/DDBJ databases">
        <authorList>
            <person name="Sun Q."/>
        </authorList>
    </citation>
    <scope>NUCLEOTIDE SEQUENCE</scope>
    <source>
        <strain evidence="4">CCM 8862</strain>
    </source>
</reference>
<dbReference type="InterPro" id="IPR027417">
    <property type="entry name" value="P-loop_NTPase"/>
</dbReference>
<keyword evidence="5" id="KW-1185">Reference proteome</keyword>
<proteinExistence type="predicted"/>
<dbReference type="Pfam" id="PF04851">
    <property type="entry name" value="ResIII"/>
    <property type="match status" value="1"/>
</dbReference>
<dbReference type="PANTHER" id="PTHR47396">
    <property type="entry name" value="TYPE I RESTRICTION ENZYME ECOKI R PROTEIN"/>
    <property type="match status" value="1"/>
</dbReference>
<dbReference type="SMART" id="SM00490">
    <property type="entry name" value="HELICc"/>
    <property type="match status" value="1"/>
</dbReference>
<feature type="domain" description="Helicase C-terminal" evidence="3">
    <location>
        <begin position="469"/>
        <end position="630"/>
    </location>
</feature>
<evidence type="ECO:0000259" key="2">
    <source>
        <dbReference type="PROSITE" id="PS51192"/>
    </source>
</evidence>
<dbReference type="PROSITE" id="PS51192">
    <property type="entry name" value="HELICASE_ATP_BIND_1"/>
    <property type="match status" value="1"/>
</dbReference>
<evidence type="ECO:0000313" key="5">
    <source>
        <dbReference type="Proteomes" id="UP000664332"/>
    </source>
</evidence>
<dbReference type="Gene3D" id="3.30.870.10">
    <property type="entry name" value="Endonuclease Chain A"/>
    <property type="match status" value="1"/>
</dbReference>
<dbReference type="CDD" id="cd18032">
    <property type="entry name" value="DEXHc_RE_I_III_res"/>
    <property type="match status" value="1"/>
</dbReference>
<dbReference type="Pfam" id="PF00271">
    <property type="entry name" value="Helicase_C"/>
    <property type="match status" value="1"/>
</dbReference>
<feature type="domain" description="PLD phosphodiesterase" evidence="1">
    <location>
        <begin position="156"/>
        <end position="186"/>
    </location>
</feature>
<dbReference type="GO" id="GO:0003677">
    <property type="term" value="F:DNA binding"/>
    <property type="evidence" value="ECO:0007669"/>
    <property type="project" value="InterPro"/>
</dbReference>
<dbReference type="InterPro" id="IPR021835">
    <property type="entry name" value="DUF3427"/>
</dbReference>
<accession>A0A939E0N5</accession>
<dbReference type="GO" id="GO:0005829">
    <property type="term" value="C:cytosol"/>
    <property type="evidence" value="ECO:0007669"/>
    <property type="project" value="TreeGrafter"/>
</dbReference>
<dbReference type="Pfam" id="PF11907">
    <property type="entry name" value="DUF3427"/>
    <property type="match status" value="1"/>
</dbReference>
<evidence type="ECO:0000313" key="4">
    <source>
        <dbReference type="EMBL" id="MBN9643683.1"/>
    </source>
</evidence>
<evidence type="ECO:0000259" key="1">
    <source>
        <dbReference type="PROSITE" id="PS50035"/>
    </source>
</evidence>
<dbReference type="Proteomes" id="UP000664332">
    <property type="component" value="Unassembled WGS sequence"/>
</dbReference>
<dbReference type="AlphaFoldDB" id="A0A939E0N5"/>
<comment type="caution">
    <text evidence="4">The sequence shown here is derived from an EMBL/GenBank/DDBJ whole genome shotgun (WGS) entry which is preliminary data.</text>
</comment>
<dbReference type="InterPro" id="IPR001736">
    <property type="entry name" value="PLipase_D/transphosphatidylase"/>
</dbReference>
<dbReference type="InterPro" id="IPR014001">
    <property type="entry name" value="Helicase_ATP-bd"/>
</dbReference>
<dbReference type="Gene3D" id="3.40.50.300">
    <property type="entry name" value="P-loop containing nucleotide triphosphate hydrolases"/>
    <property type="match status" value="2"/>
</dbReference>
<dbReference type="GO" id="GO:0005524">
    <property type="term" value="F:ATP binding"/>
    <property type="evidence" value="ECO:0007669"/>
    <property type="project" value="InterPro"/>
</dbReference>
<dbReference type="RefSeq" id="WP_207118426.1">
    <property type="nucleotide sequence ID" value="NZ_JAFLEQ010000008.1"/>
</dbReference>
<dbReference type="GO" id="GO:0006793">
    <property type="term" value="P:phosphorus metabolic process"/>
    <property type="evidence" value="ECO:0007669"/>
    <property type="project" value="UniProtKB-ARBA"/>
</dbReference>
<dbReference type="InterPro" id="IPR050742">
    <property type="entry name" value="Helicase_Restrict-Modif_Enz"/>
</dbReference>
<dbReference type="PROSITE" id="PS50035">
    <property type="entry name" value="PLD"/>
    <property type="match status" value="1"/>
</dbReference>
<dbReference type="SUPFAM" id="SSF52540">
    <property type="entry name" value="P-loop containing nucleoside triphosphate hydrolases"/>
    <property type="match status" value="1"/>
</dbReference>
<organism evidence="4 5">
    <name type="scientific">Corynebacterium mendelii</name>
    <dbReference type="NCBI Taxonomy" id="2765362"/>
    <lineage>
        <taxon>Bacteria</taxon>
        <taxon>Bacillati</taxon>
        <taxon>Actinomycetota</taxon>
        <taxon>Actinomycetes</taxon>
        <taxon>Mycobacteriales</taxon>
        <taxon>Corynebacteriaceae</taxon>
        <taxon>Corynebacterium</taxon>
    </lineage>
</organism>